<accession>A0A101HJ02</accession>
<dbReference type="Gene3D" id="6.10.140.1960">
    <property type="match status" value="1"/>
</dbReference>
<feature type="domain" description="Rubrerythrin diiron-binding" evidence="3">
    <location>
        <begin position="20"/>
        <end position="80"/>
    </location>
</feature>
<comment type="subcellular location">
    <subcellularLocation>
        <location evidence="1">Encapsulin nanocompartment</location>
    </subcellularLocation>
</comment>
<dbReference type="AlphaFoldDB" id="A0A101HJ02"/>
<dbReference type="InterPro" id="IPR003251">
    <property type="entry name" value="Rr_diiron-bd_dom"/>
</dbReference>
<dbReference type="Pfam" id="PF02915">
    <property type="entry name" value="Rubrerythrin"/>
    <property type="match status" value="1"/>
</dbReference>
<evidence type="ECO:0000259" key="3">
    <source>
        <dbReference type="Pfam" id="PF02915"/>
    </source>
</evidence>
<gene>
    <name evidence="4" type="ORF">XD93_0216</name>
</gene>
<protein>
    <recommendedName>
        <fullName evidence="3">Rubrerythrin diiron-binding domain-containing protein</fullName>
    </recommendedName>
</protein>
<dbReference type="InterPro" id="IPR009078">
    <property type="entry name" value="Ferritin-like_SF"/>
</dbReference>
<dbReference type="Proteomes" id="UP000053904">
    <property type="component" value="Unassembled WGS sequence"/>
</dbReference>
<reference evidence="5" key="1">
    <citation type="journal article" date="2015" name="MBio">
        <title>Genome-Resolved Metagenomic Analysis Reveals Roles for Candidate Phyla and Other Microbial Community Members in Biogeochemical Transformations in Oil Reservoirs.</title>
        <authorList>
            <person name="Hu P."/>
            <person name="Tom L."/>
            <person name="Singh A."/>
            <person name="Thomas B.C."/>
            <person name="Baker B.J."/>
            <person name="Piceno Y.M."/>
            <person name="Andersen G.L."/>
            <person name="Banfield J.F."/>
        </authorList>
    </citation>
    <scope>NUCLEOTIDE SEQUENCE [LARGE SCALE GENOMIC DNA]</scope>
</reference>
<dbReference type="PANTHER" id="PTHR37165">
    <property type="entry name" value="PEPTIDASE U56 FAMILY"/>
    <property type="match status" value="1"/>
</dbReference>
<evidence type="ECO:0000256" key="1">
    <source>
        <dbReference type="ARBA" id="ARBA00033738"/>
    </source>
</evidence>
<evidence type="ECO:0000313" key="5">
    <source>
        <dbReference type="Proteomes" id="UP000053904"/>
    </source>
</evidence>
<keyword evidence="2" id="KW-1284">Encapsulin nanocompartment</keyword>
<name>A0A101HJ02_9BACT</name>
<dbReference type="EMBL" id="LGGO01000019">
    <property type="protein sequence ID" value="KUK77609.1"/>
    <property type="molecule type" value="Genomic_DNA"/>
</dbReference>
<dbReference type="InterPro" id="IPR051429">
    <property type="entry name" value="Encapsulin_nc"/>
</dbReference>
<proteinExistence type="predicted"/>
<dbReference type="GO" id="GO:0140737">
    <property type="term" value="C:encapsulin nanocompartment"/>
    <property type="evidence" value="ECO:0007669"/>
    <property type="project" value="UniProtKB-SubCell"/>
</dbReference>
<organism evidence="4 5">
    <name type="scientific">candidate division WS6 bacterium 34_10</name>
    <dbReference type="NCBI Taxonomy" id="1641389"/>
    <lineage>
        <taxon>Bacteria</taxon>
        <taxon>Candidatus Dojkabacteria</taxon>
    </lineage>
</organism>
<dbReference type="GO" id="GO:0016491">
    <property type="term" value="F:oxidoreductase activity"/>
    <property type="evidence" value="ECO:0007669"/>
    <property type="project" value="InterPro"/>
</dbReference>
<evidence type="ECO:0000313" key="4">
    <source>
        <dbReference type="EMBL" id="KUK77609.1"/>
    </source>
</evidence>
<evidence type="ECO:0000256" key="2">
    <source>
        <dbReference type="ARBA" id="ARBA00033787"/>
    </source>
</evidence>
<sequence>MLAQFPIDLEKVSKENLDKEILRLGIIAELDAVSLYEQLADATDNQDMKKVLLDIASEEKVHIAEFKTMLDKMDKEQVDMDKEGSDEVNEMVG</sequence>
<dbReference type="SUPFAM" id="SSF47240">
    <property type="entry name" value="Ferritin-like"/>
    <property type="match status" value="1"/>
</dbReference>
<comment type="caution">
    <text evidence="4">The sequence shown here is derived from an EMBL/GenBank/DDBJ whole genome shotgun (WGS) entry which is preliminary data.</text>
</comment>
<dbReference type="GO" id="GO:0046872">
    <property type="term" value="F:metal ion binding"/>
    <property type="evidence" value="ECO:0007669"/>
    <property type="project" value="InterPro"/>
</dbReference>
<dbReference type="PANTHER" id="PTHR37165:SF1">
    <property type="entry name" value="TYPE 1 ENCAPSULIN SHELL PROTEIN"/>
    <property type="match status" value="1"/>
</dbReference>